<evidence type="ECO:0000313" key="3">
    <source>
        <dbReference type="Proteomes" id="UP000324222"/>
    </source>
</evidence>
<keyword evidence="3" id="KW-1185">Reference proteome</keyword>
<proteinExistence type="predicted"/>
<feature type="compositionally biased region" description="Basic and acidic residues" evidence="1">
    <location>
        <begin position="68"/>
        <end position="82"/>
    </location>
</feature>
<accession>A0A5B7I9I2</accession>
<organism evidence="2 3">
    <name type="scientific">Portunus trituberculatus</name>
    <name type="common">Swimming crab</name>
    <name type="synonym">Neptunus trituberculatus</name>
    <dbReference type="NCBI Taxonomy" id="210409"/>
    <lineage>
        <taxon>Eukaryota</taxon>
        <taxon>Metazoa</taxon>
        <taxon>Ecdysozoa</taxon>
        <taxon>Arthropoda</taxon>
        <taxon>Crustacea</taxon>
        <taxon>Multicrustacea</taxon>
        <taxon>Malacostraca</taxon>
        <taxon>Eumalacostraca</taxon>
        <taxon>Eucarida</taxon>
        <taxon>Decapoda</taxon>
        <taxon>Pleocyemata</taxon>
        <taxon>Brachyura</taxon>
        <taxon>Eubrachyura</taxon>
        <taxon>Portunoidea</taxon>
        <taxon>Portunidae</taxon>
        <taxon>Portuninae</taxon>
        <taxon>Portunus</taxon>
    </lineage>
</organism>
<dbReference type="EMBL" id="VSRR010049466">
    <property type="protein sequence ID" value="MPC78825.1"/>
    <property type="molecule type" value="Genomic_DNA"/>
</dbReference>
<feature type="region of interest" description="Disordered" evidence="1">
    <location>
        <begin position="42"/>
        <end position="145"/>
    </location>
</feature>
<dbReference type="Proteomes" id="UP000324222">
    <property type="component" value="Unassembled WGS sequence"/>
</dbReference>
<evidence type="ECO:0000256" key="1">
    <source>
        <dbReference type="SAM" id="MobiDB-lite"/>
    </source>
</evidence>
<feature type="compositionally biased region" description="Basic and acidic residues" evidence="1">
    <location>
        <begin position="42"/>
        <end position="58"/>
    </location>
</feature>
<feature type="compositionally biased region" description="Basic and acidic residues" evidence="1">
    <location>
        <begin position="135"/>
        <end position="145"/>
    </location>
</feature>
<comment type="caution">
    <text evidence="2">The sequence shown here is derived from an EMBL/GenBank/DDBJ whole genome shotgun (WGS) entry which is preliminary data.</text>
</comment>
<reference evidence="2 3" key="1">
    <citation type="submission" date="2019-05" db="EMBL/GenBank/DDBJ databases">
        <title>Another draft genome of Portunus trituberculatus and its Hox gene families provides insights of decapod evolution.</title>
        <authorList>
            <person name="Jeong J.-H."/>
            <person name="Song I."/>
            <person name="Kim S."/>
            <person name="Choi T."/>
            <person name="Kim D."/>
            <person name="Ryu S."/>
            <person name="Kim W."/>
        </authorList>
    </citation>
    <scope>NUCLEOTIDE SEQUENCE [LARGE SCALE GENOMIC DNA]</scope>
    <source>
        <tissue evidence="2">Muscle</tissue>
    </source>
</reference>
<name>A0A5B7I9I2_PORTR</name>
<feature type="compositionally biased region" description="Polar residues" evidence="1">
    <location>
        <begin position="91"/>
        <end position="112"/>
    </location>
</feature>
<sequence>MKRTGNRRIKMKRTDSEILKGQERQRSVNEGWQVARWFNEDTARDGMKRTDNNTKNRQLEWNSAPFKASDKYSARKGERESQGEVGRGRQLSVNLRSSSVHQESLSLHSPEQSFHHNRCVVPRSLPSRTAGPPQRRPELRQGDMA</sequence>
<dbReference type="AlphaFoldDB" id="A0A5B7I9I2"/>
<protein>
    <submittedName>
        <fullName evidence="2">Uncharacterized protein</fullName>
    </submittedName>
</protein>
<gene>
    <name evidence="2" type="ORF">E2C01_073323</name>
</gene>
<evidence type="ECO:0000313" key="2">
    <source>
        <dbReference type="EMBL" id="MPC78825.1"/>
    </source>
</evidence>